<dbReference type="AlphaFoldDB" id="A0A248TEU2"/>
<dbReference type="CDD" id="cd03768">
    <property type="entry name" value="SR_ResInv"/>
    <property type="match status" value="1"/>
</dbReference>
<dbReference type="InterPro" id="IPR050639">
    <property type="entry name" value="SSR_resolvase"/>
</dbReference>
<proteinExistence type="predicted"/>
<dbReference type="InterPro" id="IPR006120">
    <property type="entry name" value="Resolvase_HTH_dom"/>
</dbReference>
<keyword evidence="1" id="KW-0238">DNA-binding</keyword>
<dbReference type="PANTHER" id="PTHR30461">
    <property type="entry name" value="DNA-INVERTASE FROM LAMBDOID PROPHAGE"/>
    <property type="match status" value="1"/>
</dbReference>
<reference evidence="5 6" key="1">
    <citation type="submission" date="2017-08" db="EMBL/GenBank/DDBJ databases">
        <title>Complete Genome Sequence of Bacillus kochii Oregon-R-modENCODE STRAIN BDGP4, isolated from Drosophila melanogaster gut.</title>
        <authorList>
            <person name="Wan K.H."/>
            <person name="Yu C."/>
            <person name="Park S."/>
            <person name="Hammonds A.S."/>
            <person name="Booth B.W."/>
            <person name="Celniker S.E."/>
        </authorList>
    </citation>
    <scope>NUCLEOTIDE SEQUENCE [LARGE SCALE GENOMIC DNA]</scope>
    <source>
        <strain evidence="5 6">BDGP4</strain>
    </source>
</reference>
<keyword evidence="6" id="KW-1185">Reference proteome</keyword>
<dbReference type="PANTHER" id="PTHR30461:SF2">
    <property type="entry name" value="SERINE RECOMBINASE PINE-RELATED"/>
    <property type="match status" value="1"/>
</dbReference>
<dbReference type="GO" id="GO:0003677">
    <property type="term" value="F:DNA binding"/>
    <property type="evidence" value="ECO:0007669"/>
    <property type="project" value="UniProtKB-KW"/>
</dbReference>
<feature type="region of interest" description="Disordered" evidence="3">
    <location>
        <begin position="119"/>
        <end position="143"/>
    </location>
</feature>
<dbReference type="Pfam" id="PF00239">
    <property type="entry name" value="Resolvase"/>
    <property type="match status" value="1"/>
</dbReference>
<dbReference type="Gene3D" id="3.40.50.1390">
    <property type="entry name" value="Resolvase, N-terminal catalytic domain"/>
    <property type="match status" value="1"/>
</dbReference>
<protein>
    <submittedName>
        <fullName evidence="5">Resolvase</fullName>
    </submittedName>
</protein>
<feature type="domain" description="Resolvase/invertase-type recombinase catalytic" evidence="4">
    <location>
        <begin position="1"/>
        <end position="130"/>
    </location>
</feature>
<organism evidence="5 6">
    <name type="scientific">Cytobacillus kochii</name>
    <dbReference type="NCBI Taxonomy" id="859143"/>
    <lineage>
        <taxon>Bacteria</taxon>
        <taxon>Bacillati</taxon>
        <taxon>Bacillota</taxon>
        <taxon>Bacilli</taxon>
        <taxon>Bacillales</taxon>
        <taxon>Bacillaceae</taxon>
        <taxon>Cytobacillus</taxon>
    </lineage>
</organism>
<dbReference type="OrthoDB" id="9797501at2"/>
<sequence>MFAGYLRPLHDLDIDEQYTYLKDCDIYFQEAHTSPKRRNKLKDLLNHLQKGDTVIVARLNVLADSTNHLAELLNELDERKIFFQAIHEEIDTSDETGKHFLPMLNKLISFQSDVISENTRRGLTKAKENGKSSGRPKKPDENVKKAIEMYQTKNFTLLEIKEQTGISKSTLYRYLEQLS</sequence>
<evidence type="ECO:0000259" key="4">
    <source>
        <dbReference type="PROSITE" id="PS51736"/>
    </source>
</evidence>
<evidence type="ECO:0000313" key="5">
    <source>
        <dbReference type="EMBL" id="ASV66686.1"/>
    </source>
</evidence>
<dbReference type="InterPro" id="IPR036162">
    <property type="entry name" value="Resolvase-like_N_sf"/>
</dbReference>
<dbReference type="RefSeq" id="WP_095370261.1">
    <property type="nucleotide sequence ID" value="NZ_CP022983.1"/>
</dbReference>
<dbReference type="SMART" id="SM00857">
    <property type="entry name" value="Resolvase"/>
    <property type="match status" value="1"/>
</dbReference>
<evidence type="ECO:0000256" key="3">
    <source>
        <dbReference type="SAM" id="MobiDB-lite"/>
    </source>
</evidence>
<name>A0A248TEU2_9BACI</name>
<dbReference type="GO" id="GO:0000150">
    <property type="term" value="F:DNA strand exchange activity"/>
    <property type="evidence" value="ECO:0007669"/>
    <property type="project" value="InterPro"/>
</dbReference>
<dbReference type="Proteomes" id="UP000215137">
    <property type="component" value="Chromosome"/>
</dbReference>
<dbReference type="Pfam" id="PF02796">
    <property type="entry name" value="HTH_7"/>
    <property type="match status" value="1"/>
</dbReference>
<dbReference type="PROSITE" id="PS51736">
    <property type="entry name" value="RECOMBINASES_3"/>
    <property type="match status" value="1"/>
</dbReference>
<dbReference type="InterPro" id="IPR006119">
    <property type="entry name" value="Resolv_N"/>
</dbReference>
<keyword evidence="2" id="KW-0233">DNA recombination</keyword>
<dbReference type="EMBL" id="CP022983">
    <property type="protein sequence ID" value="ASV66686.1"/>
    <property type="molecule type" value="Genomic_DNA"/>
</dbReference>
<dbReference type="KEGG" id="bko:CKF48_04735"/>
<evidence type="ECO:0000256" key="2">
    <source>
        <dbReference type="ARBA" id="ARBA00023172"/>
    </source>
</evidence>
<gene>
    <name evidence="5" type="ORF">CKF48_04735</name>
</gene>
<dbReference type="SUPFAM" id="SSF53041">
    <property type="entry name" value="Resolvase-like"/>
    <property type="match status" value="1"/>
</dbReference>
<evidence type="ECO:0000256" key="1">
    <source>
        <dbReference type="ARBA" id="ARBA00023125"/>
    </source>
</evidence>
<dbReference type="Gene3D" id="1.10.10.60">
    <property type="entry name" value="Homeodomain-like"/>
    <property type="match status" value="1"/>
</dbReference>
<evidence type="ECO:0000313" key="6">
    <source>
        <dbReference type="Proteomes" id="UP000215137"/>
    </source>
</evidence>
<accession>A0A248TEU2</accession>